<dbReference type="PANTHER" id="PTHR42949">
    <property type="entry name" value="ANAEROBIC GLYCEROL-3-PHOSPHATE DEHYDROGENASE SUBUNIT B"/>
    <property type="match status" value="1"/>
</dbReference>
<evidence type="ECO:0000259" key="2">
    <source>
        <dbReference type="Pfam" id="PF17806"/>
    </source>
</evidence>
<protein>
    <submittedName>
        <fullName evidence="3">2Fe-2S iron-sulfur cluster-binding domain protein</fullName>
    </submittedName>
</protein>
<name>A0A158M5K0_9BORD</name>
<dbReference type="EMBL" id="JFZZ01000065">
    <property type="protein sequence ID" value="KAK91041.1"/>
    <property type="molecule type" value="Genomic_DNA"/>
</dbReference>
<dbReference type="PANTHER" id="PTHR42949:SF3">
    <property type="entry name" value="ANAEROBIC GLYCEROL-3-PHOSPHATE DEHYDROGENASE SUBUNIT B"/>
    <property type="match status" value="1"/>
</dbReference>
<evidence type="ECO:0000313" key="3">
    <source>
        <dbReference type="EMBL" id="KAK91041.1"/>
    </source>
</evidence>
<feature type="domain" description="SoxA A3" evidence="2">
    <location>
        <begin position="165"/>
        <end position="243"/>
    </location>
</feature>
<sequence length="252" mass="26956">MKAAGVRHVRGVTGLRALGESALREIEYTLADGSSHREPASVLLSHEGVVPSIHMTRALECDHHWDTRQACLAPVLSAWGQTSREGVYVAGDAAGIGGALAACVRGELVALGVAQQAGRLSAQAAEQAGAPLRARLHGLLRMRPMLDEMYPPRASIFNPPDDTIVCRCEELTAADIRRAARIGQPGPNQVKSYTRAGMGPCQGRQCGYTIAHIVAAEEKRPVAEVGFYRIRPPLKPLTLGELASLDIEDEQA</sequence>
<dbReference type="Gene3D" id="3.50.50.60">
    <property type="entry name" value="FAD/NAD(P)-binding domain"/>
    <property type="match status" value="1"/>
</dbReference>
<dbReference type="Proteomes" id="UP000026682">
    <property type="component" value="Unassembled WGS sequence"/>
</dbReference>
<evidence type="ECO:0000313" key="4">
    <source>
        <dbReference type="Proteomes" id="UP000026682"/>
    </source>
</evidence>
<dbReference type="PATRIC" id="fig|1331206.3.peg.1719"/>
<dbReference type="InterPro" id="IPR036188">
    <property type="entry name" value="FAD/NAD-bd_sf"/>
</dbReference>
<dbReference type="Gene3D" id="1.10.10.1100">
    <property type="entry name" value="BFD-like [2Fe-2S]-binding domain"/>
    <property type="match status" value="1"/>
</dbReference>
<evidence type="ECO:0000256" key="1">
    <source>
        <dbReference type="ARBA" id="ARBA00023002"/>
    </source>
</evidence>
<dbReference type="CDD" id="cd19946">
    <property type="entry name" value="GlpA-like_Fer2_BFD-like"/>
    <property type="match status" value="1"/>
</dbReference>
<dbReference type="GO" id="GO:0016491">
    <property type="term" value="F:oxidoreductase activity"/>
    <property type="evidence" value="ECO:0007669"/>
    <property type="project" value="UniProtKB-KW"/>
</dbReference>
<dbReference type="InterPro" id="IPR041117">
    <property type="entry name" value="SoxA_A3"/>
</dbReference>
<dbReference type="SUPFAM" id="SSF51905">
    <property type="entry name" value="FAD/NAD(P)-binding domain"/>
    <property type="match status" value="1"/>
</dbReference>
<dbReference type="AlphaFoldDB" id="A0A158M5K0"/>
<keyword evidence="1" id="KW-0560">Oxidoreductase</keyword>
<accession>A0A158M5K0</accession>
<dbReference type="InterPro" id="IPR041854">
    <property type="entry name" value="BFD-like_2Fe2S-bd_dom_sf"/>
</dbReference>
<gene>
    <name evidence="3" type="ORF">L497_2574</name>
</gene>
<dbReference type="InterPro" id="IPR051691">
    <property type="entry name" value="Metab_Enz_Cyan_OpOx_G3PDH"/>
</dbReference>
<dbReference type="Pfam" id="PF17806">
    <property type="entry name" value="SO_alpha_A3"/>
    <property type="match status" value="1"/>
</dbReference>
<reference evidence="3 4" key="1">
    <citation type="submission" date="2014-03" db="EMBL/GenBank/DDBJ databases">
        <title>Genome sequence of Bordetella holmseii.</title>
        <authorList>
            <person name="Harvill E."/>
            <person name="Goodfield L.L."/>
            <person name="Ivanov Y."/>
            <person name="Meyer J.A."/>
            <person name="Newth C."/>
            <person name="Cassiday P."/>
            <person name="Tondella M.L."/>
            <person name="Liao P."/>
            <person name="Zimmerman J."/>
            <person name="Meert K."/>
            <person name="Wessel D."/>
            <person name="Berger J."/>
            <person name="Dean J.M."/>
            <person name="Holubkov R."/>
            <person name="Burr J."/>
            <person name="Liu T."/>
            <person name="Brinkac L.M."/>
            <person name="Sanka R."/>
            <person name="Kim M."/>
            <person name="Losada L."/>
        </authorList>
    </citation>
    <scope>NUCLEOTIDE SEQUENCE [LARGE SCALE GENOMIC DNA]</scope>
    <source>
        <strain evidence="3 4">CDC-H585-BH</strain>
    </source>
</reference>
<proteinExistence type="predicted"/>
<comment type="caution">
    <text evidence="3">The sequence shown here is derived from an EMBL/GenBank/DDBJ whole genome shotgun (WGS) entry which is preliminary data.</text>
</comment>
<organism evidence="3 4">
    <name type="scientific">Bordetella holmesii CDC-H585-BH</name>
    <dbReference type="NCBI Taxonomy" id="1331206"/>
    <lineage>
        <taxon>Bacteria</taxon>
        <taxon>Pseudomonadati</taxon>
        <taxon>Pseudomonadota</taxon>
        <taxon>Betaproteobacteria</taxon>
        <taxon>Burkholderiales</taxon>
        <taxon>Alcaligenaceae</taxon>
        <taxon>Bordetella</taxon>
    </lineage>
</organism>